<evidence type="ECO:0000256" key="1">
    <source>
        <dbReference type="SAM" id="Phobius"/>
    </source>
</evidence>
<keyword evidence="3" id="KW-1185">Reference proteome</keyword>
<organism evidence="2 3">
    <name type="scientific">Streptomyces lateritius</name>
    <dbReference type="NCBI Taxonomy" id="67313"/>
    <lineage>
        <taxon>Bacteria</taxon>
        <taxon>Bacillati</taxon>
        <taxon>Actinomycetota</taxon>
        <taxon>Actinomycetes</taxon>
        <taxon>Kitasatosporales</taxon>
        <taxon>Streptomycetaceae</taxon>
        <taxon>Streptomyces</taxon>
    </lineage>
</organism>
<proteinExistence type="predicted"/>
<keyword evidence="1" id="KW-0812">Transmembrane</keyword>
<name>A0ABW6YBD8_9ACTN</name>
<keyword evidence="1" id="KW-0472">Membrane</keyword>
<sequence length="53" mass="5360">MTTLTTDKDAVPGAEEFPDTGIGFTLPVTLAIAGLPAVLVASPVRSTTKGSMI</sequence>
<gene>
    <name evidence="2" type="ORF">ACF05T_13600</name>
</gene>
<comment type="caution">
    <text evidence="2">The sequence shown here is derived from an EMBL/GenBank/DDBJ whole genome shotgun (WGS) entry which is preliminary data.</text>
</comment>
<keyword evidence="1" id="KW-1133">Transmembrane helix</keyword>
<dbReference type="Proteomes" id="UP001603013">
    <property type="component" value="Unassembled WGS sequence"/>
</dbReference>
<protein>
    <submittedName>
        <fullName evidence="2">Uncharacterized protein</fullName>
    </submittedName>
</protein>
<dbReference type="EMBL" id="JBIBSM010000006">
    <property type="protein sequence ID" value="MFF8277122.1"/>
    <property type="molecule type" value="Genomic_DNA"/>
</dbReference>
<accession>A0ABW6YBD8</accession>
<evidence type="ECO:0000313" key="3">
    <source>
        <dbReference type="Proteomes" id="UP001603013"/>
    </source>
</evidence>
<dbReference type="RefSeq" id="WP_391934458.1">
    <property type="nucleotide sequence ID" value="NZ_JBIBSM010000006.1"/>
</dbReference>
<evidence type="ECO:0000313" key="2">
    <source>
        <dbReference type="EMBL" id="MFF8277122.1"/>
    </source>
</evidence>
<feature type="transmembrane region" description="Helical" evidence="1">
    <location>
        <begin position="20"/>
        <end position="42"/>
    </location>
</feature>
<reference evidence="2 3" key="1">
    <citation type="submission" date="2024-10" db="EMBL/GenBank/DDBJ databases">
        <title>The Natural Products Discovery Center: Release of the First 8490 Sequenced Strains for Exploring Actinobacteria Biosynthetic Diversity.</title>
        <authorList>
            <person name="Kalkreuter E."/>
            <person name="Kautsar S.A."/>
            <person name="Yang D."/>
            <person name="Bader C.D."/>
            <person name="Teijaro C.N."/>
            <person name="Fluegel L."/>
            <person name="Davis C.M."/>
            <person name="Simpson J.R."/>
            <person name="Lauterbach L."/>
            <person name="Steele A.D."/>
            <person name="Gui C."/>
            <person name="Meng S."/>
            <person name="Li G."/>
            <person name="Viehrig K."/>
            <person name="Ye F."/>
            <person name="Su P."/>
            <person name="Kiefer A.F."/>
            <person name="Nichols A."/>
            <person name="Cepeda A.J."/>
            <person name="Yan W."/>
            <person name="Fan B."/>
            <person name="Jiang Y."/>
            <person name="Adhikari A."/>
            <person name="Zheng C.-J."/>
            <person name="Schuster L."/>
            <person name="Cowan T.M."/>
            <person name="Smanski M.J."/>
            <person name="Chevrette M.G."/>
            <person name="De Carvalho L.P.S."/>
            <person name="Shen B."/>
        </authorList>
    </citation>
    <scope>NUCLEOTIDE SEQUENCE [LARGE SCALE GENOMIC DNA]</scope>
    <source>
        <strain evidence="2 3">NPDC015755</strain>
    </source>
</reference>